<name>A0A521FRE8_9RHOB</name>
<proteinExistence type="predicted"/>
<dbReference type="Proteomes" id="UP000316030">
    <property type="component" value="Unassembled WGS sequence"/>
</dbReference>
<keyword evidence="1" id="KW-0378">Hydrolase</keyword>
<dbReference type="InterPro" id="IPR052209">
    <property type="entry name" value="CbiZ"/>
</dbReference>
<dbReference type="AlphaFoldDB" id="A0A521FRE8"/>
<keyword evidence="2" id="KW-1185">Reference proteome</keyword>
<dbReference type="PANTHER" id="PTHR35336:SF5">
    <property type="entry name" value="ADENOSYLCOBINAMIDE AMIDOHYDROLASE"/>
    <property type="match status" value="1"/>
</dbReference>
<organism evidence="1 2">
    <name type="scientific">Thalassovita litoralis</name>
    <dbReference type="NCBI Taxonomy" id="1010611"/>
    <lineage>
        <taxon>Bacteria</taxon>
        <taxon>Pseudomonadati</taxon>
        <taxon>Pseudomonadota</taxon>
        <taxon>Alphaproteobacteria</taxon>
        <taxon>Rhodobacterales</taxon>
        <taxon>Roseobacteraceae</taxon>
        <taxon>Thalassovita</taxon>
    </lineage>
</organism>
<dbReference type="EMBL" id="FXTO01000040">
    <property type="protein sequence ID" value="SMO98051.1"/>
    <property type="molecule type" value="Genomic_DNA"/>
</dbReference>
<sequence length="224" mass="23564">MTIHIARPWVEFDLGADMRVLSWAINRPGLVHARRILWREVRNADLPRDLDVYGWLGGVLAERQALDAVCFLTSRDVTAVTQVQARVGAVTAQAVATVGLSNAERVGTRFPRDPSAWGTINVAVRLSTGLTDTGLLEAVSIATQARTAAVMDIGLELPTGRATGTGTDCIAVAAPEGADAYAGLHTETGHALGKAVYDAVLQGARDWMTSPGAAGPGLRLSGNL</sequence>
<dbReference type="PANTHER" id="PTHR35336">
    <property type="entry name" value="ADENOSYLCOBINAMIDE AMIDOHYDROLASE"/>
    <property type="match status" value="1"/>
</dbReference>
<gene>
    <name evidence="1" type="ORF">SAMN06265173_14026</name>
</gene>
<evidence type="ECO:0000313" key="1">
    <source>
        <dbReference type="EMBL" id="SMO98051.1"/>
    </source>
</evidence>
<dbReference type="GO" id="GO:0016787">
    <property type="term" value="F:hydrolase activity"/>
    <property type="evidence" value="ECO:0007669"/>
    <property type="project" value="UniProtKB-KW"/>
</dbReference>
<evidence type="ECO:0000313" key="2">
    <source>
        <dbReference type="Proteomes" id="UP000316030"/>
    </source>
</evidence>
<reference evidence="1 2" key="1">
    <citation type="submission" date="2017-05" db="EMBL/GenBank/DDBJ databases">
        <authorList>
            <person name="Varghese N."/>
            <person name="Submissions S."/>
        </authorList>
    </citation>
    <scope>NUCLEOTIDE SEQUENCE [LARGE SCALE GENOMIC DNA]</scope>
    <source>
        <strain evidence="1 2">DSM 29506</strain>
    </source>
</reference>
<dbReference type="OrthoDB" id="9767827at2"/>
<dbReference type="Pfam" id="PF01955">
    <property type="entry name" value="CbiZ"/>
    <property type="match status" value="1"/>
</dbReference>
<dbReference type="RefSeq" id="WP_142494825.1">
    <property type="nucleotide sequence ID" value="NZ_FXTO01000040.1"/>
</dbReference>
<dbReference type="InterPro" id="IPR002808">
    <property type="entry name" value="AdoCbi_amidolase"/>
</dbReference>
<accession>A0A521FRE8</accession>
<protein>
    <submittedName>
        <fullName evidence="1">Adenosylcobinamide hydrolase</fullName>
    </submittedName>
</protein>